<dbReference type="Proteomes" id="UP000539111">
    <property type="component" value="Unassembled WGS sequence"/>
</dbReference>
<name>A0A7Z0D1J6_9MICO</name>
<accession>A0A7Z0D1J6</accession>
<evidence type="ECO:0000313" key="2">
    <source>
        <dbReference type="EMBL" id="NYI66387.1"/>
    </source>
</evidence>
<dbReference type="InterPro" id="IPR007165">
    <property type="entry name" value="Phage_holin_4_2"/>
</dbReference>
<dbReference type="PANTHER" id="PTHR37309:SF1">
    <property type="entry name" value="SLR0284 PROTEIN"/>
    <property type="match status" value="1"/>
</dbReference>
<proteinExistence type="predicted"/>
<comment type="caution">
    <text evidence="2">The sequence shown here is derived from an EMBL/GenBank/DDBJ whole genome shotgun (WGS) entry which is preliminary data.</text>
</comment>
<gene>
    <name evidence="2" type="ORF">BJY26_000693</name>
</gene>
<reference evidence="2 3" key="1">
    <citation type="submission" date="2020-07" db="EMBL/GenBank/DDBJ databases">
        <title>Sequencing the genomes of 1000 actinobacteria strains.</title>
        <authorList>
            <person name="Klenk H.-P."/>
        </authorList>
    </citation>
    <scope>NUCLEOTIDE SEQUENCE [LARGE SCALE GENOMIC DNA]</scope>
    <source>
        <strain evidence="2 3">DSM 26341</strain>
    </source>
</reference>
<dbReference type="Pfam" id="PF04020">
    <property type="entry name" value="Phage_holin_4_2"/>
    <property type="match status" value="1"/>
</dbReference>
<sequence length="135" mass="14310">MRFLLQVLICAVALWVAAWILPGVAIAPPSDASGTGATVISYLVLGLIFGLVNTIVKPIVKFITGIAYILTLGLFTLIVNGLMLELVAWLAGFTPLTFVIDHFFWDAILAAIIVSIVSFIGSMLVGHRDKGAVAA</sequence>
<dbReference type="AlphaFoldDB" id="A0A7Z0D1J6"/>
<feature type="transmembrane region" description="Helical" evidence="1">
    <location>
        <begin position="35"/>
        <end position="56"/>
    </location>
</feature>
<dbReference type="RefSeq" id="WP_179425703.1">
    <property type="nucleotide sequence ID" value="NZ_JACBZP010000001.1"/>
</dbReference>
<keyword evidence="1" id="KW-0812">Transmembrane</keyword>
<keyword evidence="1" id="KW-1133">Transmembrane helix</keyword>
<dbReference type="PANTHER" id="PTHR37309">
    <property type="entry name" value="SLR0284 PROTEIN"/>
    <property type="match status" value="1"/>
</dbReference>
<feature type="transmembrane region" description="Helical" evidence="1">
    <location>
        <begin position="68"/>
        <end position="91"/>
    </location>
</feature>
<keyword evidence="3" id="KW-1185">Reference proteome</keyword>
<keyword evidence="1" id="KW-0472">Membrane</keyword>
<organism evidence="2 3">
    <name type="scientific">Spelaeicoccus albus</name>
    <dbReference type="NCBI Taxonomy" id="1280376"/>
    <lineage>
        <taxon>Bacteria</taxon>
        <taxon>Bacillati</taxon>
        <taxon>Actinomycetota</taxon>
        <taxon>Actinomycetes</taxon>
        <taxon>Micrococcales</taxon>
        <taxon>Brevibacteriaceae</taxon>
        <taxon>Spelaeicoccus</taxon>
    </lineage>
</organism>
<evidence type="ECO:0000256" key="1">
    <source>
        <dbReference type="SAM" id="Phobius"/>
    </source>
</evidence>
<feature type="transmembrane region" description="Helical" evidence="1">
    <location>
        <begin position="103"/>
        <end position="125"/>
    </location>
</feature>
<dbReference type="EMBL" id="JACBZP010000001">
    <property type="protein sequence ID" value="NYI66387.1"/>
    <property type="molecule type" value="Genomic_DNA"/>
</dbReference>
<evidence type="ECO:0000313" key="3">
    <source>
        <dbReference type="Proteomes" id="UP000539111"/>
    </source>
</evidence>
<protein>
    <submittedName>
        <fullName evidence="2">Putative membrane protein</fullName>
    </submittedName>
</protein>